<evidence type="ECO:0000256" key="1">
    <source>
        <dbReference type="SAM" id="Coils"/>
    </source>
</evidence>
<evidence type="ECO:0000259" key="2">
    <source>
        <dbReference type="Pfam" id="PF00535"/>
    </source>
</evidence>
<evidence type="ECO:0000313" key="4">
    <source>
        <dbReference type="Proteomes" id="UP001239257"/>
    </source>
</evidence>
<dbReference type="RefSeq" id="WP_301064457.1">
    <property type="nucleotide sequence ID" value="NZ_CP118709.1"/>
</dbReference>
<dbReference type="Pfam" id="PF00535">
    <property type="entry name" value="Glycos_transf_2"/>
    <property type="match status" value="1"/>
</dbReference>
<gene>
    <name evidence="3" type="ORF">PYE51_11660</name>
</gene>
<keyword evidence="3" id="KW-0808">Transferase</keyword>
<dbReference type="AlphaFoldDB" id="A0AAX3U254"/>
<dbReference type="EMBL" id="CP118709">
    <property type="protein sequence ID" value="WGK81281.1"/>
    <property type="molecule type" value="Genomic_DNA"/>
</dbReference>
<keyword evidence="3" id="KW-0328">Glycosyltransferase</keyword>
<dbReference type="InterPro" id="IPR029044">
    <property type="entry name" value="Nucleotide-diphossugar_trans"/>
</dbReference>
<feature type="domain" description="Glycosyltransferase 2-like" evidence="2">
    <location>
        <begin position="8"/>
        <end position="172"/>
    </location>
</feature>
<dbReference type="PANTHER" id="PTHR22916">
    <property type="entry name" value="GLYCOSYLTRANSFERASE"/>
    <property type="match status" value="1"/>
</dbReference>
<dbReference type="EC" id="2.4.-.-" evidence="3"/>
<accession>A0AAX3U254</accession>
<dbReference type="PANTHER" id="PTHR22916:SF3">
    <property type="entry name" value="UDP-GLCNAC:BETAGAL BETA-1,3-N-ACETYLGLUCOSAMINYLTRANSFERASE-LIKE PROTEIN 1"/>
    <property type="match status" value="1"/>
</dbReference>
<reference evidence="3" key="1">
    <citation type="submission" date="2022-02" db="EMBL/GenBank/DDBJ databases">
        <title>Emergence and expansion in Europe of a Vibrio aestuarianus clonal complex pathogenic for oysters.</title>
        <authorList>
            <person name="Mesnil A."/>
            <person name="Travers M.-A."/>
        </authorList>
    </citation>
    <scope>NUCLEOTIDE SEQUENCE</scope>
    <source>
        <strain evidence="3">U29</strain>
    </source>
</reference>
<protein>
    <submittedName>
        <fullName evidence="3">Glycosyltransferase</fullName>
        <ecNumber evidence="3">2.4.-.-</ecNumber>
    </submittedName>
</protein>
<dbReference type="Gene3D" id="3.90.550.10">
    <property type="entry name" value="Spore Coat Polysaccharide Biosynthesis Protein SpsA, Chain A"/>
    <property type="match status" value="1"/>
</dbReference>
<dbReference type="Proteomes" id="UP001239257">
    <property type="component" value="Chromosome 1"/>
</dbReference>
<organism evidence="3 4">
    <name type="scientific">Vibrio aestuarianus</name>
    <dbReference type="NCBI Taxonomy" id="28171"/>
    <lineage>
        <taxon>Bacteria</taxon>
        <taxon>Pseudomonadati</taxon>
        <taxon>Pseudomonadota</taxon>
        <taxon>Gammaproteobacteria</taxon>
        <taxon>Vibrionales</taxon>
        <taxon>Vibrionaceae</taxon>
        <taxon>Vibrio</taxon>
    </lineage>
</organism>
<name>A0AAX3U254_9VIBR</name>
<dbReference type="SUPFAM" id="SSF53448">
    <property type="entry name" value="Nucleotide-diphospho-sugar transferases"/>
    <property type="match status" value="1"/>
</dbReference>
<sequence>MNETPLVTVILTSYNHGQFIAEAIDSVLNQTYGNFELIIWDDCSIDDSWKVIQSYSDERIRAFRNEQQSRGIYGINKTVREVAKGEYIAIHHSDDVWNPEKLRLQVEFFLRDSAKKYGACFTLVELIDECSATTLAEDSYYSYIFNQENKTREEWLCQFVTTGNALCHPSVLLRQEVFEKCGLYRYGIPQLGDYDLWFRLVFEFDLHIIQSPLTRFRLLNDEKNMSSESLTSLSRMPMEALNLYLSTLTKYKSSNQLKTLINELDIKNTQPQFHVALMYLNFIDMQDKPCVSGYLSYIEQNTRADFFKLRYIAELNGEIKRLIEENQVTNAELDRTNSELLKCNKKIKNREKEIVNLAKGIKHYQWGI</sequence>
<dbReference type="InterPro" id="IPR001173">
    <property type="entry name" value="Glyco_trans_2-like"/>
</dbReference>
<dbReference type="GO" id="GO:0016758">
    <property type="term" value="F:hexosyltransferase activity"/>
    <property type="evidence" value="ECO:0007669"/>
    <property type="project" value="UniProtKB-ARBA"/>
</dbReference>
<feature type="coiled-coil region" evidence="1">
    <location>
        <begin position="312"/>
        <end position="353"/>
    </location>
</feature>
<keyword evidence="1" id="KW-0175">Coiled coil</keyword>
<proteinExistence type="predicted"/>
<evidence type="ECO:0000313" key="3">
    <source>
        <dbReference type="EMBL" id="WGK81281.1"/>
    </source>
</evidence>